<dbReference type="GO" id="GO:0050321">
    <property type="term" value="F:tau-protein kinase activity"/>
    <property type="evidence" value="ECO:0007669"/>
    <property type="project" value="TreeGrafter"/>
</dbReference>
<evidence type="ECO:0000256" key="1">
    <source>
        <dbReference type="ARBA" id="ARBA00004236"/>
    </source>
</evidence>
<dbReference type="GO" id="GO:0035556">
    <property type="term" value="P:intracellular signal transduction"/>
    <property type="evidence" value="ECO:0007669"/>
    <property type="project" value="TreeGrafter"/>
</dbReference>
<feature type="region of interest" description="Disordered" evidence="23">
    <location>
        <begin position="46"/>
        <end position="70"/>
    </location>
</feature>
<keyword evidence="8 27" id="KW-0723">Serine/threonine-protein kinase</keyword>
<dbReference type="InterPro" id="IPR000719">
    <property type="entry name" value="Prot_kinase_dom"/>
</dbReference>
<feature type="compositionally biased region" description="Basic and acidic residues" evidence="23">
    <location>
        <begin position="422"/>
        <end position="434"/>
    </location>
</feature>
<feature type="domain" description="Protein kinase" evidence="24">
    <location>
        <begin position="473"/>
        <end position="724"/>
    </location>
</feature>
<dbReference type="EC" id="2.7.11.1" evidence="5"/>
<comment type="catalytic activity">
    <reaction evidence="17">
        <text>L-seryl-[protein] + ATP = O-phospho-L-seryl-[protein] + ADP + H(+)</text>
        <dbReference type="Rhea" id="RHEA:17989"/>
        <dbReference type="Rhea" id="RHEA-COMP:9863"/>
        <dbReference type="Rhea" id="RHEA-COMP:11604"/>
        <dbReference type="ChEBI" id="CHEBI:15378"/>
        <dbReference type="ChEBI" id="CHEBI:29999"/>
        <dbReference type="ChEBI" id="CHEBI:30616"/>
        <dbReference type="ChEBI" id="CHEBI:83421"/>
        <dbReference type="ChEBI" id="CHEBI:456216"/>
        <dbReference type="EC" id="2.7.11.1"/>
    </reaction>
</comment>
<dbReference type="Gene3D" id="3.30.200.20">
    <property type="entry name" value="Phosphorylase Kinase, domain 1"/>
    <property type="match status" value="1"/>
</dbReference>
<evidence type="ECO:0000256" key="13">
    <source>
        <dbReference type="ARBA" id="ARBA00022840"/>
    </source>
</evidence>
<dbReference type="InterPro" id="IPR011009">
    <property type="entry name" value="Kinase-like_dom_sf"/>
</dbReference>
<evidence type="ECO:0000256" key="6">
    <source>
        <dbReference type="ARBA" id="ARBA00022475"/>
    </source>
</evidence>
<dbReference type="PROSITE" id="PS50011">
    <property type="entry name" value="PROTEIN_KINASE_DOM"/>
    <property type="match status" value="1"/>
</dbReference>
<feature type="compositionally biased region" description="Polar residues" evidence="23">
    <location>
        <begin position="836"/>
        <end position="851"/>
    </location>
</feature>
<evidence type="ECO:0000256" key="18">
    <source>
        <dbReference type="ARBA" id="ARBA00054424"/>
    </source>
</evidence>
<dbReference type="SUPFAM" id="SSF103243">
    <property type="entry name" value="KA1-like"/>
    <property type="match status" value="1"/>
</dbReference>
<evidence type="ECO:0000256" key="11">
    <source>
        <dbReference type="ARBA" id="ARBA00022741"/>
    </source>
</evidence>
<evidence type="ECO:0000313" key="28">
    <source>
        <dbReference type="Proteomes" id="UP000310200"/>
    </source>
</evidence>
<dbReference type="SMART" id="SM00220">
    <property type="entry name" value="S_TKc"/>
    <property type="match status" value="1"/>
</dbReference>
<evidence type="ECO:0000256" key="22">
    <source>
        <dbReference type="PROSITE-ProRule" id="PRU10141"/>
    </source>
</evidence>
<dbReference type="FunFam" id="1.10.510.10:FF:001032">
    <property type="entry name" value="KP78b, isoform A"/>
    <property type="match status" value="1"/>
</dbReference>
<keyword evidence="13 22" id="KW-0067">ATP-binding</keyword>
<proteinExistence type="inferred from homology"/>
<evidence type="ECO:0000256" key="9">
    <source>
        <dbReference type="ARBA" id="ARBA00022553"/>
    </source>
</evidence>
<comment type="caution">
    <text evidence="27">The sequence shown here is derived from an EMBL/GenBank/DDBJ whole genome shotgun (WGS) entry which is preliminary data.</text>
</comment>
<evidence type="ECO:0000256" key="14">
    <source>
        <dbReference type="ARBA" id="ARBA00023136"/>
    </source>
</evidence>
<dbReference type="SUPFAM" id="SSF56112">
    <property type="entry name" value="Protein kinase-like (PK-like)"/>
    <property type="match status" value="1"/>
</dbReference>
<dbReference type="CDD" id="cd14072">
    <property type="entry name" value="STKc_MARK"/>
    <property type="match status" value="1"/>
</dbReference>
<dbReference type="Gene3D" id="1.10.510.10">
    <property type="entry name" value="Transferase(Phosphotransferase) domain 1"/>
    <property type="match status" value="1"/>
</dbReference>
<dbReference type="Gene3D" id="1.10.8.10">
    <property type="entry name" value="DNA helicase RuvA subunit, C-terminal domain"/>
    <property type="match status" value="1"/>
</dbReference>
<dbReference type="PANTHER" id="PTHR24346:SF82">
    <property type="entry name" value="KP78A-RELATED"/>
    <property type="match status" value="1"/>
</dbReference>
<feature type="region of interest" description="Disordered" evidence="23">
    <location>
        <begin position="784"/>
        <end position="885"/>
    </location>
</feature>
<dbReference type="InterPro" id="IPR017441">
    <property type="entry name" value="Protein_kinase_ATP_BS"/>
</dbReference>
<dbReference type="AlphaFoldDB" id="A0A4S2L1Q1"/>
<dbReference type="SMART" id="SM00165">
    <property type="entry name" value="UBA"/>
    <property type="match status" value="1"/>
</dbReference>
<keyword evidence="11 22" id="KW-0547">Nucleotide-binding</keyword>
<dbReference type="InterPro" id="IPR028375">
    <property type="entry name" value="KA1/Ssp2_C"/>
</dbReference>
<evidence type="ECO:0000256" key="17">
    <source>
        <dbReference type="ARBA" id="ARBA00048679"/>
    </source>
</evidence>
<dbReference type="GO" id="GO:0005886">
    <property type="term" value="C:plasma membrane"/>
    <property type="evidence" value="ECO:0007669"/>
    <property type="project" value="UniProtKB-SubCell"/>
</dbReference>
<dbReference type="STRING" id="300112.A0A4S2L1Q1"/>
<dbReference type="PANTHER" id="PTHR24346">
    <property type="entry name" value="MAP/MICROTUBULE AFFINITY-REGULATING KINASE"/>
    <property type="match status" value="1"/>
</dbReference>
<evidence type="ECO:0000256" key="2">
    <source>
        <dbReference type="ARBA" id="ARBA00004316"/>
    </source>
</evidence>
<feature type="compositionally biased region" description="Low complexity" evidence="23">
    <location>
        <begin position="859"/>
        <end position="876"/>
    </location>
</feature>
<protein>
    <recommendedName>
        <fullName evidence="20">MAP/microtubule affinity-regulating kinase 3</fullName>
        <ecNumber evidence="5">2.7.11.1</ecNumber>
    </recommendedName>
    <alternativeName>
        <fullName evidence="21">Serine/threonine-protein kinase par-1</fullName>
    </alternativeName>
</protein>
<evidence type="ECO:0000256" key="16">
    <source>
        <dbReference type="ARBA" id="ARBA00047899"/>
    </source>
</evidence>
<evidence type="ECO:0000256" key="15">
    <source>
        <dbReference type="ARBA" id="ARBA00023273"/>
    </source>
</evidence>
<keyword evidence="10" id="KW-0808">Transferase</keyword>
<keyword evidence="12 27" id="KW-0418">Kinase</keyword>
<dbReference type="Gene3D" id="3.30.310.80">
    <property type="entry name" value="Kinase associated domain 1, KA1"/>
    <property type="match status" value="1"/>
</dbReference>
<feature type="domain" description="UBA" evidence="25">
    <location>
        <begin position="743"/>
        <end position="782"/>
    </location>
</feature>
<feature type="compositionally biased region" description="Gly residues" evidence="23">
    <location>
        <begin position="57"/>
        <end position="69"/>
    </location>
</feature>
<evidence type="ECO:0000256" key="23">
    <source>
        <dbReference type="SAM" id="MobiDB-lite"/>
    </source>
</evidence>
<feature type="compositionally biased region" description="Low complexity" evidence="23">
    <location>
        <begin position="793"/>
        <end position="802"/>
    </location>
</feature>
<sequence>MSASMRSTLQTVPESVPADHVTNSKVAPVPTSTRVKKVVDYNKTMNQHHHHRHHEGGGGGGGGERGGGTHIAATVKNTVRRLLRRTKSHRDTPSTNASTMTPTVANGHPIVPPSTRISRNDYDVPPPSSNANSRFNANFKRYSRARVRLQSPFVRAQASRSLIRPQTGARKFLTPSSAERTVRQLNRQAANESSPTSPISKRLSAPLAPLESLKQWELVEDGKGLQVVEKRAGALSPIRPKEMVPTSPLYGRTPVSVKRLLSDTNMDANLEEKLRVFNESKIIQPIGLPFIHQRTELTSPAQLSAKPKAPLSLDLILNQQRTASTGTTTVESTDMLQRLEQQVKAIEMSTIAARTRHLENSSDFGAEVQLRYQEHEDLLRNITDDEAEGALLLHRGDATRNSTGNAGIASKKPTVKLSRTASDTRRGQEAETRAQSRMPQTRAITGDGVGVSSSGGRLSSRSRTSEEPHIGKYKLLKTIGKGNFAKVKLAKHVPTGKEVAIKIIDKTQLNPGSLQKLFREVRIMKMLDHPNIVKLFQVIETEKTLYLVMEYASGGEVFDYLVLHGRMKEKEARAKFRQIVSAVQYCHQKKIIHRDLKAENLLLDSEMNIKIADFGFSNEFTPGNKLDTFCGSPPYAAPELFQGKKYDGPEVDVWSLGVILYTLVSGSLPFDGSTLRELRERVLRGKYRIPFYMSTDCENLLKKFLVLNPTKRASLENIMKDKWMNLGYEDDELKPYLEPEPDYRDHKRIEALANMGYTRSEIEDSLGQAKYDDVFATYLLLGRKTTDPESDGSRSGSSLSLRNIPPQVSSGGGGGSSGGTGGAVQSPSHRGVHRSISASNPKPSRRASSGGETLRPSPGNATNHNHATAVTGTTVTGSGGSNFKRQNTVDAATIKENSARVSATRPSAPKNSQPPGQLDTSVGTSPGGKARVNKSNTMNAGVGGGRPLTSPAPGSVGRRSTISYDQAKTSSSSTERTNEVPSLGVCTSNRLTTTTTPAFPRNVPSRSTFHSGQNRAQRNHTQGHTQTQDTNAISPLARPSFFSKLSSKFSKRGATTNDEQVKPRSLRFTWSMKTTSSRDPNEIMSEIRKVLDANKCQYEQRERFLLLCAHGEAATDSQVQWEIEVCKLPRLSLNGVRFKRISGTSIGFKNIASKIANELKLQQHSIYI</sequence>
<comment type="catalytic activity">
    <reaction evidence="16">
        <text>L-threonyl-[protein] + ATP = O-phospho-L-threonyl-[protein] + ADP + H(+)</text>
        <dbReference type="Rhea" id="RHEA:46608"/>
        <dbReference type="Rhea" id="RHEA-COMP:11060"/>
        <dbReference type="Rhea" id="RHEA-COMP:11605"/>
        <dbReference type="ChEBI" id="CHEBI:15378"/>
        <dbReference type="ChEBI" id="CHEBI:30013"/>
        <dbReference type="ChEBI" id="CHEBI:30616"/>
        <dbReference type="ChEBI" id="CHEBI:61977"/>
        <dbReference type="ChEBI" id="CHEBI:456216"/>
        <dbReference type="EC" id="2.7.11.1"/>
    </reaction>
</comment>
<feature type="region of interest" description="Disordered" evidence="23">
    <location>
        <begin position="86"/>
        <end position="134"/>
    </location>
</feature>
<feature type="compositionally biased region" description="Gly residues" evidence="23">
    <location>
        <begin position="810"/>
        <end position="822"/>
    </location>
</feature>
<evidence type="ECO:0000313" key="27">
    <source>
        <dbReference type="EMBL" id="TGZ54267.1"/>
    </source>
</evidence>
<keyword evidence="15" id="KW-0966">Cell projection</keyword>
<evidence type="ECO:0000259" key="26">
    <source>
        <dbReference type="PROSITE" id="PS50032"/>
    </source>
</evidence>
<dbReference type="CDD" id="cd12196">
    <property type="entry name" value="MARK1-3_C"/>
    <property type="match status" value="1"/>
</dbReference>
<keyword evidence="28" id="KW-1185">Reference proteome</keyword>
<dbReference type="InterPro" id="IPR008271">
    <property type="entry name" value="Ser/Thr_kinase_AS"/>
</dbReference>
<dbReference type="GO" id="GO:0005524">
    <property type="term" value="F:ATP binding"/>
    <property type="evidence" value="ECO:0007669"/>
    <property type="project" value="UniProtKB-UniRule"/>
</dbReference>
<feature type="region of interest" description="Disordered" evidence="23">
    <location>
        <begin position="397"/>
        <end position="467"/>
    </location>
</feature>
<dbReference type="InterPro" id="IPR001772">
    <property type="entry name" value="KA1_dom"/>
</dbReference>
<evidence type="ECO:0000256" key="7">
    <source>
        <dbReference type="ARBA" id="ARBA00022490"/>
    </source>
</evidence>
<evidence type="ECO:0000256" key="4">
    <source>
        <dbReference type="ARBA" id="ARBA00006234"/>
    </source>
</evidence>
<evidence type="ECO:0000256" key="19">
    <source>
        <dbReference type="ARBA" id="ARBA00063680"/>
    </source>
</evidence>
<comment type="subcellular location">
    <subcellularLocation>
        <location evidence="1">Cell membrane</location>
    </subcellularLocation>
    <subcellularLocation>
        <location evidence="2">Cell projection</location>
    </subcellularLocation>
    <subcellularLocation>
        <location evidence="3">Cytoplasm</location>
        <location evidence="3">Cell cortex</location>
    </subcellularLocation>
</comment>
<feature type="domain" description="KA1" evidence="26">
    <location>
        <begin position="1112"/>
        <end position="1161"/>
    </location>
</feature>
<evidence type="ECO:0000256" key="5">
    <source>
        <dbReference type="ARBA" id="ARBA00012513"/>
    </source>
</evidence>
<dbReference type="InterPro" id="IPR049508">
    <property type="entry name" value="MARK1-4_cat"/>
</dbReference>
<dbReference type="GO" id="GO:0005938">
    <property type="term" value="C:cell cortex"/>
    <property type="evidence" value="ECO:0007669"/>
    <property type="project" value="UniProtKB-SubCell"/>
</dbReference>
<dbReference type="Pfam" id="PF02149">
    <property type="entry name" value="KA1"/>
    <property type="match status" value="1"/>
</dbReference>
<evidence type="ECO:0000256" key="21">
    <source>
        <dbReference type="ARBA" id="ARBA00074935"/>
    </source>
</evidence>
<feature type="region of interest" description="Disordered" evidence="23">
    <location>
        <begin position="898"/>
        <end position="1029"/>
    </location>
</feature>
<comment type="similarity">
    <text evidence="4">Belongs to the protein kinase superfamily. CAMK Ser/Thr protein kinase family. SNF1 subfamily.</text>
</comment>
<dbReference type="GO" id="GO:0000226">
    <property type="term" value="P:microtubule cytoskeleton organization"/>
    <property type="evidence" value="ECO:0007669"/>
    <property type="project" value="TreeGrafter"/>
</dbReference>
<dbReference type="PROSITE" id="PS00107">
    <property type="entry name" value="PROTEIN_KINASE_ATP"/>
    <property type="match status" value="1"/>
</dbReference>
<feature type="binding site" evidence="22">
    <location>
        <position position="502"/>
    </location>
    <ligand>
        <name>ATP</name>
        <dbReference type="ChEBI" id="CHEBI:30616"/>
    </ligand>
</feature>
<accession>A0A4S2L1Q1</accession>
<evidence type="ECO:0000259" key="25">
    <source>
        <dbReference type="PROSITE" id="PS50030"/>
    </source>
</evidence>
<dbReference type="FunFam" id="3.30.310.80:FF:000001">
    <property type="entry name" value="Non-specific serine/threonine protein kinase"/>
    <property type="match status" value="1"/>
</dbReference>
<dbReference type="GO" id="GO:0042995">
    <property type="term" value="C:cell projection"/>
    <property type="evidence" value="ECO:0007669"/>
    <property type="project" value="UniProtKB-SubCell"/>
</dbReference>
<dbReference type="Pfam" id="PF00069">
    <property type="entry name" value="Pkinase"/>
    <property type="match status" value="1"/>
</dbReference>
<evidence type="ECO:0000256" key="10">
    <source>
        <dbReference type="ARBA" id="ARBA00022679"/>
    </source>
</evidence>
<name>A0A4S2L1Q1_9HYME</name>
<reference evidence="27 28" key="1">
    <citation type="journal article" date="2019" name="Philos. Trans. R. Soc. Lond., B, Biol. Sci.">
        <title>Ant behaviour and brain gene expression of defending hosts depend on the ecological success of the intruding social parasite.</title>
        <authorList>
            <person name="Kaur R."/>
            <person name="Stoldt M."/>
            <person name="Jongepier E."/>
            <person name="Feldmeyer B."/>
            <person name="Menzel F."/>
            <person name="Bornberg-Bauer E."/>
            <person name="Foitzik S."/>
        </authorList>
    </citation>
    <scope>NUCLEOTIDE SEQUENCE [LARGE SCALE GENOMIC DNA]</scope>
    <source>
        <tissue evidence="27">Whole body</tissue>
    </source>
</reference>
<evidence type="ECO:0000256" key="8">
    <source>
        <dbReference type="ARBA" id="ARBA00022527"/>
    </source>
</evidence>
<evidence type="ECO:0000256" key="12">
    <source>
        <dbReference type="ARBA" id="ARBA00022777"/>
    </source>
</evidence>
<feature type="compositionally biased region" description="Low complexity" evidence="23">
    <location>
        <begin position="450"/>
        <end position="462"/>
    </location>
</feature>
<keyword evidence="7" id="KW-0963">Cytoplasm</keyword>
<keyword evidence="9" id="KW-0597">Phosphoprotein</keyword>
<feature type="compositionally biased region" description="Polar residues" evidence="23">
    <location>
        <begin position="898"/>
        <end position="924"/>
    </location>
</feature>
<evidence type="ECO:0000259" key="24">
    <source>
        <dbReference type="PROSITE" id="PS50011"/>
    </source>
</evidence>
<evidence type="ECO:0000256" key="20">
    <source>
        <dbReference type="ARBA" id="ARBA00071529"/>
    </source>
</evidence>
<dbReference type="FunFam" id="1.10.8.10:FF:000005">
    <property type="entry name" value="Non-specific serine/threonine protein kinase"/>
    <property type="match status" value="1"/>
</dbReference>
<comment type="subunit">
    <text evidence="19">Interacts with MAPT/TAU. Interacts with DLG5 (via coiled-coil domain). Interacts with STK3/MST2 and STK4/MST1 in the presence of DLG5. Interacts with YWHAB, YWHAG, YWHAQ and YWHAZ. Interacts with PKP2 (via N-terminus). Interacts with CDC25C. Interacts with KSR1.</text>
</comment>
<feature type="compositionally biased region" description="Polar residues" evidence="23">
    <location>
        <begin position="958"/>
        <end position="975"/>
    </location>
</feature>
<organism evidence="27 28">
    <name type="scientific">Temnothorax longispinosus</name>
    <dbReference type="NCBI Taxonomy" id="300112"/>
    <lineage>
        <taxon>Eukaryota</taxon>
        <taxon>Metazoa</taxon>
        <taxon>Ecdysozoa</taxon>
        <taxon>Arthropoda</taxon>
        <taxon>Hexapoda</taxon>
        <taxon>Insecta</taxon>
        <taxon>Pterygota</taxon>
        <taxon>Neoptera</taxon>
        <taxon>Endopterygota</taxon>
        <taxon>Hymenoptera</taxon>
        <taxon>Apocrita</taxon>
        <taxon>Aculeata</taxon>
        <taxon>Formicoidea</taxon>
        <taxon>Formicidae</taxon>
        <taxon>Myrmicinae</taxon>
        <taxon>Temnothorax</taxon>
    </lineage>
</organism>
<dbReference type="PROSITE" id="PS50030">
    <property type="entry name" value="UBA"/>
    <property type="match status" value="1"/>
</dbReference>
<feature type="compositionally biased region" description="Polar residues" evidence="23">
    <location>
        <begin position="93"/>
        <end position="104"/>
    </location>
</feature>
<dbReference type="EMBL" id="QBLH01000792">
    <property type="protein sequence ID" value="TGZ54267.1"/>
    <property type="molecule type" value="Genomic_DNA"/>
</dbReference>
<dbReference type="Proteomes" id="UP000310200">
    <property type="component" value="Unassembled WGS sequence"/>
</dbReference>
<gene>
    <name evidence="27" type="ORF">DBV15_06233</name>
</gene>
<keyword evidence="6" id="KW-1003">Cell membrane</keyword>
<feature type="compositionally biased region" description="Polar residues" evidence="23">
    <location>
        <begin position="1004"/>
        <end position="1029"/>
    </location>
</feature>
<dbReference type="PROSITE" id="PS00108">
    <property type="entry name" value="PROTEIN_KINASE_ST"/>
    <property type="match status" value="1"/>
</dbReference>
<dbReference type="PROSITE" id="PS50032">
    <property type="entry name" value="KA1"/>
    <property type="match status" value="1"/>
</dbReference>
<dbReference type="GO" id="GO:0106310">
    <property type="term" value="F:protein serine kinase activity"/>
    <property type="evidence" value="ECO:0007669"/>
    <property type="project" value="RHEA"/>
</dbReference>
<dbReference type="FunFam" id="3.30.200.20:FF:000003">
    <property type="entry name" value="Non-specific serine/threonine protein kinase"/>
    <property type="match status" value="1"/>
</dbReference>
<dbReference type="CDD" id="cd14337">
    <property type="entry name" value="UBA_MARK_Par1"/>
    <property type="match status" value="1"/>
</dbReference>
<keyword evidence="14" id="KW-0472">Membrane</keyword>
<dbReference type="InterPro" id="IPR015940">
    <property type="entry name" value="UBA"/>
</dbReference>
<evidence type="ECO:0000256" key="3">
    <source>
        <dbReference type="ARBA" id="ARBA00004544"/>
    </source>
</evidence>
<feature type="compositionally biased region" description="Polar residues" evidence="23">
    <location>
        <begin position="985"/>
        <end position="997"/>
    </location>
</feature>
<comment type="function">
    <text evidence="18">Serine/threonine-protein kinase. Involved in the specific phosphorylation of microtubule-associated proteins for MAP2 and MAP4. Phosphorylates the microtubule-associated protein MAPT/TAU. Phosphorylates CDC25C on 'Ser-216'. Regulates localization and activity of some histone deacetylases by mediating phosphorylation of HDAC7, promoting subsequent interaction between HDAC7 and 14-3-3 and export from the nucleus. Regulates localization and activity of MITF by mediating its phosphorylation, promoting subsequent interaction between MITF and 14-3-3 and retention in the cytosol. Negatively regulates the Hippo signaling pathway and antagonizes the phosphorylation of LATS1. Cooperates with DLG5 to inhibit the kinase activity of STK3/MST2 toward LATS1. Phosphorylates PKP2 and KSR1.</text>
</comment>